<evidence type="ECO:0000256" key="1">
    <source>
        <dbReference type="SAM" id="MobiDB-lite"/>
    </source>
</evidence>
<protein>
    <recommendedName>
        <fullName evidence="3">Apple domain-containing protein</fullName>
    </recommendedName>
</protein>
<dbReference type="InParanoid" id="A0A1Y2E3R2"/>
<organism evidence="4 5">
    <name type="scientific">Pseudomassariella vexata</name>
    <dbReference type="NCBI Taxonomy" id="1141098"/>
    <lineage>
        <taxon>Eukaryota</taxon>
        <taxon>Fungi</taxon>
        <taxon>Dikarya</taxon>
        <taxon>Ascomycota</taxon>
        <taxon>Pezizomycotina</taxon>
        <taxon>Sordariomycetes</taxon>
        <taxon>Xylariomycetidae</taxon>
        <taxon>Amphisphaeriales</taxon>
        <taxon>Pseudomassariaceae</taxon>
        <taxon>Pseudomassariella</taxon>
    </lineage>
</organism>
<proteinExistence type="predicted"/>
<feature type="chain" id="PRO_5010993259" description="Apple domain-containing protein" evidence="2">
    <location>
        <begin position="22"/>
        <end position="236"/>
    </location>
</feature>
<evidence type="ECO:0000256" key="2">
    <source>
        <dbReference type="SAM" id="SignalP"/>
    </source>
</evidence>
<dbReference type="Gene3D" id="3.50.4.10">
    <property type="entry name" value="Hepatocyte Growth Factor"/>
    <property type="match status" value="1"/>
</dbReference>
<dbReference type="PROSITE" id="PS50948">
    <property type="entry name" value="PAN"/>
    <property type="match status" value="1"/>
</dbReference>
<evidence type="ECO:0000259" key="3">
    <source>
        <dbReference type="PROSITE" id="PS50948"/>
    </source>
</evidence>
<evidence type="ECO:0000313" key="5">
    <source>
        <dbReference type="Proteomes" id="UP000193689"/>
    </source>
</evidence>
<feature type="region of interest" description="Disordered" evidence="1">
    <location>
        <begin position="114"/>
        <end position="173"/>
    </location>
</feature>
<accession>A0A1Y2E3R2</accession>
<feature type="compositionally biased region" description="Polar residues" evidence="1">
    <location>
        <begin position="164"/>
        <end position="173"/>
    </location>
</feature>
<dbReference type="EMBL" id="MCFJ01000005">
    <property type="protein sequence ID" value="ORY66162.1"/>
    <property type="molecule type" value="Genomic_DNA"/>
</dbReference>
<dbReference type="SUPFAM" id="SSF57414">
    <property type="entry name" value="Hairpin loop containing domain-like"/>
    <property type="match status" value="1"/>
</dbReference>
<keyword evidence="5" id="KW-1185">Reference proteome</keyword>
<dbReference type="Proteomes" id="UP000193689">
    <property type="component" value="Unassembled WGS sequence"/>
</dbReference>
<feature type="signal peptide" evidence="2">
    <location>
        <begin position="1"/>
        <end position="21"/>
    </location>
</feature>
<name>A0A1Y2E3R2_9PEZI</name>
<dbReference type="InterPro" id="IPR003609">
    <property type="entry name" value="Pan_app"/>
</dbReference>
<evidence type="ECO:0000313" key="4">
    <source>
        <dbReference type="EMBL" id="ORY66162.1"/>
    </source>
</evidence>
<dbReference type="AlphaFoldDB" id="A0A1Y2E3R2"/>
<comment type="caution">
    <text evidence="4">The sequence shown here is derived from an EMBL/GenBank/DDBJ whole genome shotgun (WGS) entry which is preliminary data.</text>
</comment>
<dbReference type="GeneID" id="63773759"/>
<dbReference type="OrthoDB" id="4778230at2759"/>
<gene>
    <name evidence="4" type="ORF">BCR38DRAFT_389561</name>
</gene>
<dbReference type="Pfam" id="PF00024">
    <property type="entry name" value="PAN_1"/>
    <property type="match status" value="1"/>
</dbReference>
<keyword evidence="2" id="KW-0732">Signal</keyword>
<feature type="compositionally biased region" description="Low complexity" evidence="1">
    <location>
        <begin position="131"/>
        <end position="152"/>
    </location>
</feature>
<sequence length="236" mass="23558">MQFTTSTIALVAALMASHASGMPTTLMARADTCGATPSASGSQTPLSSPTASTADACQALCEADANCKSFVFGLPTNADAPTCELFSVAAAQVPAQATNLVVYDVGCGSVPNTEPTAAAPHGELANIGSDTGATTGETGTAAGQEQQQQQQQQKRDICGAKPTGSGSAPTPLKSNAAITSSDACLALGQSTNGCKSIEFGTFNAGEAKECRLFNVAAAQLPPPTNGQSFVAFDVGC</sequence>
<feature type="domain" description="Apple" evidence="3">
    <location>
        <begin position="33"/>
        <end position="107"/>
    </location>
</feature>
<reference evidence="4 5" key="1">
    <citation type="submission" date="2016-07" db="EMBL/GenBank/DDBJ databases">
        <title>Pervasive Adenine N6-methylation of Active Genes in Fungi.</title>
        <authorList>
            <consortium name="DOE Joint Genome Institute"/>
            <person name="Mondo S.J."/>
            <person name="Dannebaum R.O."/>
            <person name="Kuo R.C."/>
            <person name="Labutti K."/>
            <person name="Haridas S."/>
            <person name="Kuo A."/>
            <person name="Salamov A."/>
            <person name="Ahrendt S.R."/>
            <person name="Lipzen A."/>
            <person name="Sullivan W."/>
            <person name="Andreopoulos W.B."/>
            <person name="Clum A."/>
            <person name="Lindquist E."/>
            <person name="Daum C."/>
            <person name="Ramamoorthy G.K."/>
            <person name="Gryganskyi A."/>
            <person name="Culley D."/>
            <person name="Magnuson J.K."/>
            <person name="James T.Y."/>
            <person name="O'Malley M.A."/>
            <person name="Stajich J.E."/>
            <person name="Spatafora J.W."/>
            <person name="Visel A."/>
            <person name="Grigoriev I.V."/>
        </authorList>
    </citation>
    <scope>NUCLEOTIDE SEQUENCE [LARGE SCALE GENOMIC DNA]</scope>
    <source>
        <strain evidence="4 5">CBS 129021</strain>
    </source>
</reference>
<dbReference type="RefSeq" id="XP_040717126.1">
    <property type="nucleotide sequence ID" value="XM_040857547.1"/>
</dbReference>